<dbReference type="SUPFAM" id="SSF56784">
    <property type="entry name" value="HAD-like"/>
    <property type="match status" value="1"/>
</dbReference>
<organism evidence="11 12">
    <name type="scientific">Sphingomonas naphthae</name>
    <dbReference type="NCBI Taxonomy" id="1813468"/>
    <lineage>
        <taxon>Bacteria</taxon>
        <taxon>Pseudomonadati</taxon>
        <taxon>Pseudomonadota</taxon>
        <taxon>Alphaproteobacteria</taxon>
        <taxon>Sphingomonadales</taxon>
        <taxon>Sphingomonadaceae</taxon>
        <taxon>Sphingomonas</taxon>
    </lineage>
</organism>
<evidence type="ECO:0000256" key="10">
    <source>
        <dbReference type="HAMAP-Rule" id="MF_00495"/>
    </source>
</evidence>
<dbReference type="PRINTS" id="PR00413">
    <property type="entry name" value="HADHALOGNASE"/>
</dbReference>
<comment type="cofactor">
    <cofactor evidence="2 10">
        <name>Mg(2+)</name>
        <dbReference type="ChEBI" id="CHEBI:18420"/>
    </cofactor>
</comment>
<keyword evidence="7 10" id="KW-0378">Hydrolase</keyword>
<dbReference type="EMBL" id="CP117411">
    <property type="protein sequence ID" value="WCT74715.1"/>
    <property type="molecule type" value="Genomic_DNA"/>
</dbReference>
<protein>
    <recommendedName>
        <fullName evidence="5 10">Phosphoglycolate phosphatase</fullName>
        <shortName evidence="10">PGP</shortName>
        <shortName evidence="10">PGPase</shortName>
        <ecNumber evidence="5 10">3.1.3.18</ecNumber>
    </recommendedName>
</protein>
<evidence type="ECO:0000256" key="3">
    <source>
        <dbReference type="ARBA" id="ARBA00004818"/>
    </source>
</evidence>
<feature type="active site" description="Nucleophile" evidence="10">
    <location>
        <position position="12"/>
    </location>
</feature>
<dbReference type="NCBIfam" id="TIGR01549">
    <property type="entry name" value="HAD-SF-IA-v1"/>
    <property type="match status" value="1"/>
</dbReference>
<dbReference type="RefSeq" id="WP_273690010.1">
    <property type="nucleotide sequence ID" value="NZ_CP117411.1"/>
</dbReference>
<dbReference type="InterPro" id="IPR050155">
    <property type="entry name" value="HAD-like_hydrolase_sf"/>
</dbReference>
<evidence type="ECO:0000256" key="5">
    <source>
        <dbReference type="ARBA" id="ARBA00013078"/>
    </source>
</evidence>
<dbReference type="InterPro" id="IPR006439">
    <property type="entry name" value="HAD-SF_hydro_IA"/>
</dbReference>
<dbReference type="InterPro" id="IPR036412">
    <property type="entry name" value="HAD-like_sf"/>
</dbReference>
<feature type="binding site" evidence="10">
    <location>
        <position position="14"/>
    </location>
    <ligand>
        <name>Mg(2+)</name>
        <dbReference type="ChEBI" id="CHEBI:18420"/>
    </ligand>
</feature>
<dbReference type="Proteomes" id="UP001220395">
    <property type="component" value="Chromosome"/>
</dbReference>
<dbReference type="InterPro" id="IPR041492">
    <property type="entry name" value="HAD_2"/>
</dbReference>
<comment type="function">
    <text evidence="10">Specifically catalyzes the dephosphorylation of 2-phosphoglycolate. Is involved in the dissimilation of the intracellular 2-phosphoglycolate formed during the DNA repair of 3'-phosphoglycolate ends, a major class of DNA lesions induced by oxidative stress.</text>
</comment>
<keyword evidence="8 10" id="KW-0460">Magnesium</keyword>
<dbReference type="Gene3D" id="3.40.50.1000">
    <property type="entry name" value="HAD superfamily/HAD-like"/>
    <property type="match status" value="1"/>
</dbReference>
<dbReference type="SFLD" id="SFLDS00003">
    <property type="entry name" value="Haloacid_Dehalogenase"/>
    <property type="match status" value="1"/>
</dbReference>
<dbReference type="GO" id="GO:0008967">
    <property type="term" value="F:phosphoglycolate phosphatase activity"/>
    <property type="evidence" value="ECO:0007669"/>
    <property type="project" value="UniProtKB-EC"/>
</dbReference>
<sequence length="227" mass="23840">MTDFPFDVVAFDLDGTLADTAPDLTSALNHALGALGRPAIDPESVRHMVGHGVRALLARGLAATGESSEALIDQGFPIFLDYYTSHIADGTRAFEGLEAALDELTAMGVKLAICTNKLEGLARELVTALGWDGRFASLVGGDTLPVRKPDPAPLFEAIARAGGGRAAYVGDSITDTDTARNARIPCVAVSFGFSDRPPEQLGADRLIDHFDELVPALRALGASVLPE</sequence>
<keyword evidence="6 10" id="KW-0479">Metal-binding</keyword>
<dbReference type="EC" id="3.1.3.18" evidence="5 10"/>
<comment type="catalytic activity">
    <reaction evidence="1 10">
        <text>2-phosphoglycolate + H2O = glycolate + phosphate</text>
        <dbReference type="Rhea" id="RHEA:14369"/>
        <dbReference type="ChEBI" id="CHEBI:15377"/>
        <dbReference type="ChEBI" id="CHEBI:29805"/>
        <dbReference type="ChEBI" id="CHEBI:43474"/>
        <dbReference type="ChEBI" id="CHEBI:58033"/>
        <dbReference type="EC" id="3.1.3.18"/>
    </reaction>
</comment>
<keyword evidence="9 10" id="KW-0119">Carbohydrate metabolism</keyword>
<dbReference type="PANTHER" id="PTHR43434:SF1">
    <property type="entry name" value="PHOSPHOGLYCOLATE PHOSPHATASE"/>
    <property type="match status" value="1"/>
</dbReference>
<proteinExistence type="inferred from homology"/>
<feature type="binding site" evidence="10">
    <location>
        <position position="171"/>
    </location>
    <ligand>
        <name>Mg(2+)</name>
        <dbReference type="ChEBI" id="CHEBI:18420"/>
    </ligand>
</feature>
<dbReference type="SFLD" id="SFLDG01129">
    <property type="entry name" value="C1.5:_HAD__Beta-PGM__Phosphata"/>
    <property type="match status" value="1"/>
</dbReference>
<evidence type="ECO:0000256" key="4">
    <source>
        <dbReference type="ARBA" id="ARBA00006171"/>
    </source>
</evidence>
<keyword evidence="12" id="KW-1185">Reference proteome</keyword>
<dbReference type="InterPro" id="IPR023214">
    <property type="entry name" value="HAD_sf"/>
</dbReference>
<comment type="pathway">
    <text evidence="3 10">Organic acid metabolism; glycolate biosynthesis; glycolate from 2-phosphoglycolate: step 1/1.</text>
</comment>
<name>A0ABY7TP63_9SPHN</name>
<feature type="binding site" evidence="10">
    <location>
        <position position="12"/>
    </location>
    <ligand>
        <name>Mg(2+)</name>
        <dbReference type="ChEBI" id="CHEBI:18420"/>
    </ligand>
</feature>
<gene>
    <name evidence="11" type="primary">gph</name>
    <name evidence="11" type="ORF">PQ455_05670</name>
</gene>
<evidence type="ECO:0000256" key="1">
    <source>
        <dbReference type="ARBA" id="ARBA00000830"/>
    </source>
</evidence>
<reference evidence="11 12" key="1">
    <citation type="submission" date="2023-02" db="EMBL/GenBank/DDBJ databases">
        <title>Genome sequence of Sphingomonas naphthae.</title>
        <authorList>
            <person name="Kim S."/>
            <person name="Heo J."/>
            <person name="Kwon S.-W."/>
        </authorList>
    </citation>
    <scope>NUCLEOTIDE SEQUENCE [LARGE SCALE GENOMIC DNA]</scope>
    <source>
        <strain evidence="11 12">KACC 18716</strain>
    </source>
</reference>
<evidence type="ECO:0000256" key="9">
    <source>
        <dbReference type="ARBA" id="ARBA00023277"/>
    </source>
</evidence>
<evidence type="ECO:0000256" key="2">
    <source>
        <dbReference type="ARBA" id="ARBA00001946"/>
    </source>
</evidence>
<dbReference type="PANTHER" id="PTHR43434">
    <property type="entry name" value="PHOSPHOGLYCOLATE PHOSPHATASE"/>
    <property type="match status" value="1"/>
</dbReference>
<accession>A0ABY7TP63</accession>
<dbReference type="HAMAP" id="MF_00495">
    <property type="entry name" value="GPH_hydrolase_bact"/>
    <property type="match status" value="1"/>
</dbReference>
<dbReference type="Gene3D" id="1.10.150.240">
    <property type="entry name" value="Putative phosphatase, domain 2"/>
    <property type="match status" value="1"/>
</dbReference>
<dbReference type="InterPro" id="IPR037512">
    <property type="entry name" value="PGPase_prok"/>
</dbReference>
<dbReference type="InterPro" id="IPR023198">
    <property type="entry name" value="PGP-like_dom2"/>
</dbReference>
<evidence type="ECO:0000256" key="7">
    <source>
        <dbReference type="ARBA" id="ARBA00022801"/>
    </source>
</evidence>
<dbReference type="Pfam" id="PF13419">
    <property type="entry name" value="HAD_2"/>
    <property type="match status" value="1"/>
</dbReference>
<evidence type="ECO:0000313" key="11">
    <source>
        <dbReference type="EMBL" id="WCT74715.1"/>
    </source>
</evidence>
<evidence type="ECO:0000313" key="12">
    <source>
        <dbReference type="Proteomes" id="UP001220395"/>
    </source>
</evidence>
<comment type="similarity">
    <text evidence="4 10">Belongs to the HAD-like hydrolase superfamily. CbbY/CbbZ/Gph/YieH family.</text>
</comment>
<dbReference type="NCBIfam" id="TIGR01449">
    <property type="entry name" value="PGP_bact"/>
    <property type="match status" value="1"/>
</dbReference>
<evidence type="ECO:0000256" key="8">
    <source>
        <dbReference type="ARBA" id="ARBA00022842"/>
    </source>
</evidence>
<evidence type="ECO:0000256" key="6">
    <source>
        <dbReference type="ARBA" id="ARBA00022723"/>
    </source>
</evidence>